<name>A0A401V0P6_9CELL</name>
<evidence type="ECO:0008006" key="4">
    <source>
        <dbReference type="Google" id="ProtNLM"/>
    </source>
</evidence>
<feature type="region of interest" description="Disordered" evidence="1">
    <location>
        <begin position="37"/>
        <end position="89"/>
    </location>
</feature>
<sequence>MSEAPARRPVPRWAVVAVAVLVVLVTGGVVWAAVAQSGSAEAGPTSSATPSRSAADATTAPATPVETPTAPAPGEPGGGATDDADPAAPFTPVTEAAVALDQPATFASGVTAELTKVESVAGEAQGPGEVAGPAVRVTVRLTNGTAAAVPLTQAVVNVYAGQDLAPGEPLSGPGGKPFTGSVQPGATATGVYVFNVPADQRDRLQVTVSYDPTVTTVLFEGAGPSA</sequence>
<dbReference type="AlphaFoldDB" id="A0A401V0P6"/>
<proteinExistence type="predicted"/>
<evidence type="ECO:0000313" key="2">
    <source>
        <dbReference type="EMBL" id="GCD20440.1"/>
    </source>
</evidence>
<evidence type="ECO:0000313" key="3">
    <source>
        <dbReference type="Proteomes" id="UP000288246"/>
    </source>
</evidence>
<gene>
    <name evidence="2" type="ORF">CTKZ_20020</name>
</gene>
<protein>
    <recommendedName>
        <fullName evidence="4">DUF4352 domain-containing protein</fullName>
    </recommendedName>
</protein>
<organism evidence="2 3">
    <name type="scientific">Cellulomonas algicola</name>
    <dbReference type="NCBI Taxonomy" id="2071633"/>
    <lineage>
        <taxon>Bacteria</taxon>
        <taxon>Bacillati</taxon>
        <taxon>Actinomycetota</taxon>
        <taxon>Actinomycetes</taxon>
        <taxon>Micrococcales</taxon>
        <taxon>Cellulomonadaceae</taxon>
        <taxon>Cellulomonas</taxon>
    </lineage>
</organism>
<dbReference type="EMBL" id="BHYL01000149">
    <property type="protein sequence ID" value="GCD20440.1"/>
    <property type="molecule type" value="Genomic_DNA"/>
</dbReference>
<dbReference type="RefSeq" id="WP_124342946.1">
    <property type="nucleotide sequence ID" value="NZ_BHYL01000149.1"/>
</dbReference>
<accession>A0A401V0P6</accession>
<comment type="caution">
    <text evidence="2">The sequence shown here is derived from an EMBL/GenBank/DDBJ whole genome shotgun (WGS) entry which is preliminary data.</text>
</comment>
<reference evidence="2 3" key="1">
    <citation type="submission" date="2018-11" db="EMBL/GenBank/DDBJ databases">
        <title>Draft genome sequence of Cellulomonas takizawaensis strain TKZ-21.</title>
        <authorList>
            <person name="Yamamura H."/>
            <person name="Hayashi T."/>
            <person name="Hamada M."/>
            <person name="Serisawa Y."/>
            <person name="Matsuyama K."/>
            <person name="Nakagawa Y."/>
            <person name="Otoguro M."/>
            <person name="Yanagida F."/>
            <person name="Hayakawa M."/>
        </authorList>
    </citation>
    <scope>NUCLEOTIDE SEQUENCE [LARGE SCALE GENOMIC DNA]</scope>
    <source>
        <strain evidence="2 3">TKZ-21</strain>
    </source>
</reference>
<feature type="compositionally biased region" description="Low complexity" evidence="1">
    <location>
        <begin position="42"/>
        <end position="69"/>
    </location>
</feature>
<dbReference type="OrthoDB" id="3831250at2"/>
<dbReference type="Proteomes" id="UP000288246">
    <property type="component" value="Unassembled WGS sequence"/>
</dbReference>
<keyword evidence="3" id="KW-1185">Reference proteome</keyword>
<evidence type="ECO:0000256" key="1">
    <source>
        <dbReference type="SAM" id="MobiDB-lite"/>
    </source>
</evidence>